<organism evidence="3 4">
    <name type="scientific">Capsicum annuum</name>
    <name type="common">Capsicum pepper</name>
    <dbReference type="NCBI Taxonomy" id="4072"/>
    <lineage>
        <taxon>Eukaryota</taxon>
        <taxon>Viridiplantae</taxon>
        <taxon>Streptophyta</taxon>
        <taxon>Embryophyta</taxon>
        <taxon>Tracheophyta</taxon>
        <taxon>Spermatophyta</taxon>
        <taxon>Magnoliopsida</taxon>
        <taxon>eudicotyledons</taxon>
        <taxon>Gunneridae</taxon>
        <taxon>Pentapetalae</taxon>
        <taxon>asterids</taxon>
        <taxon>lamiids</taxon>
        <taxon>Solanales</taxon>
        <taxon>Solanaceae</taxon>
        <taxon>Solanoideae</taxon>
        <taxon>Capsiceae</taxon>
        <taxon>Capsicum</taxon>
    </lineage>
</organism>
<dbReference type="EMBL" id="AYRZ02000005">
    <property type="protein sequence ID" value="PHT81663.1"/>
    <property type="molecule type" value="Genomic_DNA"/>
</dbReference>
<gene>
    <name evidence="3" type="ORF">T459_14678</name>
</gene>
<keyword evidence="1" id="KW-0547">Nucleotide-binding</keyword>
<keyword evidence="2" id="KW-0342">GTP-binding</keyword>
<evidence type="ECO:0000313" key="3">
    <source>
        <dbReference type="EMBL" id="PHT81663.1"/>
    </source>
</evidence>
<dbReference type="STRING" id="4072.A0A2G2ZI58"/>
<evidence type="ECO:0000313" key="4">
    <source>
        <dbReference type="Proteomes" id="UP000222542"/>
    </source>
</evidence>
<dbReference type="SUPFAM" id="SSF52540">
    <property type="entry name" value="P-loop containing nucleoside triphosphate hydrolases"/>
    <property type="match status" value="1"/>
</dbReference>
<dbReference type="Gramene" id="PHT81663">
    <property type="protein sequence ID" value="PHT81663"/>
    <property type="gene ID" value="T459_14678"/>
</dbReference>
<dbReference type="AlphaFoldDB" id="A0A2G2ZI58"/>
<comment type="caution">
    <text evidence="3">The sequence shown here is derived from an EMBL/GenBank/DDBJ whole genome shotgun (WGS) entry which is preliminary data.</text>
</comment>
<name>A0A2G2ZI58_CAPAN</name>
<dbReference type="InterPro" id="IPR050100">
    <property type="entry name" value="TRAFAC_GTPase_members"/>
</dbReference>
<protein>
    <submittedName>
        <fullName evidence="3">Uncharacterized protein</fullName>
    </submittedName>
</protein>
<dbReference type="Gene3D" id="3.40.50.300">
    <property type="entry name" value="P-loop containing nucleotide triphosphate hydrolases"/>
    <property type="match status" value="1"/>
</dbReference>
<dbReference type="GO" id="GO:0005525">
    <property type="term" value="F:GTP binding"/>
    <property type="evidence" value="ECO:0007669"/>
    <property type="project" value="UniProtKB-KW"/>
</dbReference>
<evidence type="ECO:0000256" key="1">
    <source>
        <dbReference type="ARBA" id="ARBA00022741"/>
    </source>
</evidence>
<reference evidence="3 4" key="1">
    <citation type="journal article" date="2014" name="Nat. Genet.">
        <title>Genome sequence of the hot pepper provides insights into the evolution of pungency in Capsicum species.</title>
        <authorList>
            <person name="Kim S."/>
            <person name="Park M."/>
            <person name="Yeom S.I."/>
            <person name="Kim Y.M."/>
            <person name="Lee J.M."/>
            <person name="Lee H.A."/>
            <person name="Seo E."/>
            <person name="Choi J."/>
            <person name="Cheong K."/>
            <person name="Kim K.T."/>
            <person name="Jung K."/>
            <person name="Lee G.W."/>
            <person name="Oh S.K."/>
            <person name="Bae C."/>
            <person name="Kim S.B."/>
            <person name="Lee H.Y."/>
            <person name="Kim S.Y."/>
            <person name="Kim M.S."/>
            <person name="Kang B.C."/>
            <person name="Jo Y.D."/>
            <person name="Yang H.B."/>
            <person name="Jeong H.J."/>
            <person name="Kang W.H."/>
            <person name="Kwon J.K."/>
            <person name="Shin C."/>
            <person name="Lim J.Y."/>
            <person name="Park J.H."/>
            <person name="Huh J.H."/>
            <person name="Kim J.S."/>
            <person name="Kim B.D."/>
            <person name="Cohen O."/>
            <person name="Paran I."/>
            <person name="Suh M.C."/>
            <person name="Lee S.B."/>
            <person name="Kim Y.K."/>
            <person name="Shin Y."/>
            <person name="Noh S.J."/>
            <person name="Park J."/>
            <person name="Seo Y.S."/>
            <person name="Kwon S.Y."/>
            <person name="Kim H.A."/>
            <person name="Park J.M."/>
            <person name="Kim H.J."/>
            <person name="Choi S.B."/>
            <person name="Bosland P.W."/>
            <person name="Reeves G."/>
            <person name="Jo S.H."/>
            <person name="Lee B.W."/>
            <person name="Cho H.T."/>
            <person name="Choi H.S."/>
            <person name="Lee M.S."/>
            <person name="Yu Y."/>
            <person name="Do Choi Y."/>
            <person name="Park B.S."/>
            <person name="van Deynze A."/>
            <person name="Ashrafi H."/>
            <person name="Hill T."/>
            <person name="Kim W.T."/>
            <person name="Pai H.S."/>
            <person name="Ahn H.K."/>
            <person name="Yeam I."/>
            <person name="Giovannoni J.J."/>
            <person name="Rose J.K."/>
            <person name="Sorensen I."/>
            <person name="Lee S.J."/>
            <person name="Kim R.W."/>
            <person name="Choi I.Y."/>
            <person name="Choi B.S."/>
            <person name="Lim J.S."/>
            <person name="Lee Y.H."/>
            <person name="Choi D."/>
        </authorList>
    </citation>
    <scope>NUCLEOTIDE SEQUENCE [LARGE SCALE GENOMIC DNA]</scope>
    <source>
        <strain evidence="4">cv. CM334</strain>
    </source>
</reference>
<dbReference type="InterPro" id="IPR027417">
    <property type="entry name" value="P-loop_NTPase"/>
</dbReference>
<accession>A0A2G2ZI58</accession>
<dbReference type="PANTHER" id="PTHR23115">
    <property type="entry name" value="TRANSLATION FACTOR"/>
    <property type="match status" value="1"/>
</dbReference>
<keyword evidence="4" id="KW-1185">Reference proteome</keyword>
<proteinExistence type="predicted"/>
<dbReference type="Proteomes" id="UP000222542">
    <property type="component" value="Unassembled WGS sequence"/>
</dbReference>
<evidence type="ECO:0000256" key="2">
    <source>
        <dbReference type="ARBA" id="ARBA00023134"/>
    </source>
</evidence>
<reference evidence="3 4" key="2">
    <citation type="journal article" date="2017" name="Genome Biol.">
        <title>New reference genome sequences of hot pepper reveal the massive evolution of plant disease-resistance genes by retroduplication.</title>
        <authorList>
            <person name="Kim S."/>
            <person name="Park J."/>
            <person name="Yeom S.I."/>
            <person name="Kim Y.M."/>
            <person name="Seo E."/>
            <person name="Kim K.T."/>
            <person name="Kim M.S."/>
            <person name="Lee J.M."/>
            <person name="Cheong K."/>
            <person name="Shin H.S."/>
            <person name="Kim S.B."/>
            <person name="Han K."/>
            <person name="Lee J."/>
            <person name="Park M."/>
            <person name="Lee H.A."/>
            <person name="Lee H.Y."/>
            <person name="Lee Y."/>
            <person name="Oh S."/>
            <person name="Lee J.H."/>
            <person name="Choi E."/>
            <person name="Choi E."/>
            <person name="Lee S.E."/>
            <person name="Jeon J."/>
            <person name="Kim H."/>
            <person name="Choi G."/>
            <person name="Song H."/>
            <person name="Lee J."/>
            <person name="Lee S.C."/>
            <person name="Kwon J.K."/>
            <person name="Lee H.Y."/>
            <person name="Koo N."/>
            <person name="Hong Y."/>
            <person name="Kim R.W."/>
            <person name="Kang W.H."/>
            <person name="Huh J.H."/>
            <person name="Kang B.C."/>
            <person name="Yang T.J."/>
            <person name="Lee Y.H."/>
            <person name="Bennetzen J.L."/>
            <person name="Choi D."/>
        </authorList>
    </citation>
    <scope>NUCLEOTIDE SEQUENCE [LARGE SCALE GENOMIC DNA]</scope>
    <source>
        <strain evidence="4">cv. CM334</strain>
    </source>
</reference>
<sequence>MITAICQADCVVLIIDSTTDSFEAGIFKDGQIRDRTLLAFTLGGKQMICCCNKVSFTDIFLC</sequence>